<dbReference type="GO" id="GO:0003676">
    <property type="term" value="F:nucleic acid binding"/>
    <property type="evidence" value="ECO:0007669"/>
    <property type="project" value="InterPro"/>
</dbReference>
<dbReference type="AlphaFoldDB" id="A0A6I3KZB0"/>
<dbReference type="CDD" id="cd00085">
    <property type="entry name" value="HNHc"/>
    <property type="match status" value="1"/>
</dbReference>
<evidence type="ECO:0000256" key="1">
    <source>
        <dbReference type="ARBA" id="ARBA00008775"/>
    </source>
</evidence>
<evidence type="ECO:0000313" key="3">
    <source>
        <dbReference type="EMBL" id="MTE12899.1"/>
    </source>
</evidence>
<name>A0A6I3KZB0_9NOCA</name>
<dbReference type="Proteomes" id="UP000432464">
    <property type="component" value="Unassembled WGS sequence"/>
</dbReference>
<dbReference type="InterPro" id="IPR003615">
    <property type="entry name" value="HNH_nuc"/>
</dbReference>
<comment type="caution">
    <text evidence="3">The sequence shown here is derived from an EMBL/GenBank/DDBJ whole genome shotgun (WGS) entry which is preliminary data.</text>
</comment>
<dbReference type="Gene3D" id="2.60.60.30">
    <property type="entry name" value="sav2460 like domains"/>
    <property type="match status" value="1"/>
</dbReference>
<protein>
    <submittedName>
        <fullName evidence="3">DUF2510 domain-containing protein</fullName>
    </submittedName>
</protein>
<accession>A0A6I3KZB0</accession>
<dbReference type="InterPro" id="IPR003325">
    <property type="entry name" value="TerD"/>
</dbReference>
<dbReference type="Pfam" id="PF02342">
    <property type="entry name" value="TerD"/>
    <property type="match status" value="1"/>
</dbReference>
<evidence type="ECO:0000259" key="2">
    <source>
        <dbReference type="SMART" id="SM00507"/>
    </source>
</evidence>
<keyword evidence="4" id="KW-1185">Reference proteome</keyword>
<comment type="similarity">
    <text evidence="1">Belongs to the CAPAB/TerDEXZ family.</text>
</comment>
<sequence>MVSVRLGSVSGRGRNWARVGSRIQSSWRRAWLGIDCARRNGVWVVELARGANALVVASAVSLVLEWDGDREVDPHALLLATTGKIRSDDDFVFFNAPRHPSGAVVLEQITAGRAGLSVHLSEIEPEVDRVVIAGSVAAGSFQDVPALVVSVLDAGRRLFDYRVSSPESVQAMVFGEFYRRDGGWKFRAVGQGWSSGLRGLAEEFGVAVDDDQPPPIPAVTPPAAVAPAPAPVMAPGWYVTPQNAGQVQWWNGAAWTEDRRPRHPPHDRATCGRCGRPRAVRRMGGAPPCQWCLREVHQLMETWRGQAWQVLTADGPRGPRWDELWVMLRFHMVSEDTGREALRPLAVAHLERMVAFAFADNQIDQQELDDFDRTVSELRAAADLSAAGSLIHGLRQRMLRGRSLTQVRAGDLPRVSRPDLHLEADELLHVDVDAVQIRYLASGPKQSSGRLIGSSRKLRFIGAGAGSELAWAKIVSVRHEYDTVVIDATTARGGGSYRVRDAEYVAAVLEGTLRVAKRLVLAPGQRDSRSIPQDMKAQVWQRDAGKCAECGAQEYLEFDHVIPWSRGGATSVDNLQILCRGCNLAKGARI</sequence>
<reference evidence="3 4" key="1">
    <citation type="submission" date="2019-11" db="EMBL/GenBank/DDBJ databases">
        <title>Nocardia sp. nov. CT2-14 isolated from soil.</title>
        <authorList>
            <person name="Kanchanasin P."/>
            <person name="Tanasupawat S."/>
            <person name="Yuki M."/>
            <person name="Kudo T."/>
        </authorList>
    </citation>
    <scope>NUCLEOTIDE SEQUENCE [LARGE SCALE GENOMIC DNA]</scope>
    <source>
        <strain evidence="3 4">CT2-14</strain>
    </source>
</reference>
<dbReference type="InterPro" id="IPR002711">
    <property type="entry name" value="HNH"/>
</dbReference>
<feature type="domain" description="HNH nuclease" evidence="2">
    <location>
        <begin position="534"/>
        <end position="584"/>
    </location>
</feature>
<evidence type="ECO:0000313" key="4">
    <source>
        <dbReference type="Proteomes" id="UP000432464"/>
    </source>
</evidence>
<dbReference type="PANTHER" id="PTHR32097:SF4">
    <property type="entry name" value="GENERAL STRESS PROTEIN 16U"/>
    <property type="match status" value="1"/>
</dbReference>
<dbReference type="CDD" id="cd06974">
    <property type="entry name" value="TerD_like"/>
    <property type="match status" value="1"/>
</dbReference>
<organism evidence="3 4">
    <name type="scientific">Nocardia aurantiaca</name>
    <dbReference type="NCBI Taxonomy" id="2675850"/>
    <lineage>
        <taxon>Bacteria</taxon>
        <taxon>Bacillati</taxon>
        <taxon>Actinomycetota</taxon>
        <taxon>Actinomycetes</taxon>
        <taxon>Mycobacteriales</taxon>
        <taxon>Nocardiaceae</taxon>
        <taxon>Nocardia</taxon>
    </lineage>
</organism>
<dbReference type="SMART" id="SM00507">
    <property type="entry name" value="HNHc"/>
    <property type="match status" value="1"/>
</dbReference>
<dbReference type="GO" id="GO:0004519">
    <property type="term" value="F:endonuclease activity"/>
    <property type="evidence" value="ECO:0007669"/>
    <property type="project" value="InterPro"/>
</dbReference>
<dbReference type="EMBL" id="WMBB01000004">
    <property type="protein sequence ID" value="MTE12899.1"/>
    <property type="molecule type" value="Genomic_DNA"/>
</dbReference>
<dbReference type="PANTHER" id="PTHR32097">
    <property type="entry name" value="CAMP-BINDING PROTEIN 1-RELATED"/>
    <property type="match status" value="1"/>
</dbReference>
<dbReference type="GO" id="GO:0008270">
    <property type="term" value="F:zinc ion binding"/>
    <property type="evidence" value="ECO:0007669"/>
    <property type="project" value="InterPro"/>
</dbReference>
<dbReference type="Gene3D" id="1.10.30.50">
    <property type="match status" value="1"/>
</dbReference>
<dbReference type="Pfam" id="PF01844">
    <property type="entry name" value="HNH"/>
    <property type="match status" value="1"/>
</dbReference>
<proteinExistence type="inferred from homology"/>
<gene>
    <name evidence="3" type="ORF">GLP40_08940</name>
</gene>
<dbReference type="InterPro" id="IPR051324">
    <property type="entry name" value="Stress/Tellurium_Resist"/>
</dbReference>